<dbReference type="RefSeq" id="WP_338094706.1">
    <property type="nucleotide sequence ID" value="NZ_JAWDKA010000008.1"/>
</dbReference>
<dbReference type="SUPFAM" id="SSF51395">
    <property type="entry name" value="FMN-linked oxidoreductases"/>
    <property type="match status" value="1"/>
</dbReference>
<name>A0AAE4MDY0_9EURY</name>
<dbReference type="InterPro" id="IPR035587">
    <property type="entry name" value="DUS-like_FMN-bd"/>
</dbReference>
<dbReference type="Pfam" id="PF01207">
    <property type="entry name" value="Dus"/>
    <property type="match status" value="1"/>
</dbReference>
<dbReference type="Gene3D" id="3.20.20.70">
    <property type="entry name" value="Aldolase class I"/>
    <property type="match status" value="1"/>
</dbReference>
<dbReference type="InterPro" id="IPR017671">
    <property type="entry name" value="Methan_mark_9"/>
</dbReference>
<accession>A0AAE4MDY0</accession>
<evidence type="ECO:0000259" key="1">
    <source>
        <dbReference type="Pfam" id="PF01207"/>
    </source>
</evidence>
<dbReference type="Proteomes" id="UP001273136">
    <property type="component" value="Unassembled WGS sequence"/>
</dbReference>
<keyword evidence="3" id="KW-1185">Reference proteome</keyword>
<dbReference type="EMBL" id="JAWDKA010000008">
    <property type="protein sequence ID" value="MDV0442290.1"/>
    <property type="molecule type" value="Genomic_DNA"/>
</dbReference>
<evidence type="ECO:0000313" key="2">
    <source>
        <dbReference type="EMBL" id="MDV0442290.1"/>
    </source>
</evidence>
<comment type="caution">
    <text evidence="2">The sequence shown here is derived from an EMBL/GenBank/DDBJ whole genome shotgun (WGS) entry which is preliminary data.</text>
</comment>
<dbReference type="PANTHER" id="PTHR11082:SF36">
    <property type="entry name" value="DUS-LIKE FMN-BINDING DOMAIN-CONTAINING PROTEIN"/>
    <property type="match status" value="1"/>
</dbReference>
<proteinExistence type="predicted"/>
<dbReference type="NCBIfam" id="TIGR03277">
    <property type="entry name" value="methan_mark_9"/>
    <property type="match status" value="1"/>
</dbReference>
<dbReference type="InterPro" id="IPR013785">
    <property type="entry name" value="Aldolase_TIM"/>
</dbReference>
<dbReference type="PANTHER" id="PTHR11082">
    <property type="entry name" value="TRNA-DIHYDROURIDINE SYNTHASE"/>
    <property type="match status" value="1"/>
</dbReference>
<dbReference type="AlphaFoldDB" id="A0AAE4MDY0"/>
<sequence>MRGSNRFLSLNGKPVKTPVVLASMAGITDAAYVLERAAHVGAAFIGGFSLDAATQNAAKQMVAAGRTEFSDSLDDIATELAMLEGSNLVIGLNLRGSTPEAFVAAARKFGKNVIYEIDAHCRQQPMIEAHCGEYLLHNTDALCDIVRALHAEGVTISVKTRAGVTDDRLLARKLWAAGADILHIDLMDTGYTRIRQIRNSCPLILIANNSIDSPDKMMDMFSHGADLVSLARGASVPTLQLLDRYIRATAEESGWYNSPKQLCRGGDLRSLTFCCMPVKQCPLLSTLDSIDMSRQDYLALKEGLVQGSPISQGSHTCFGSLAWCCKSSTPCMFRDMTLKAVPLPKNEYMALKRDLADGIMEKIFADVPTDC</sequence>
<protein>
    <recommendedName>
        <fullName evidence="1">DUS-like FMN-binding domain-containing protein</fullName>
    </recommendedName>
</protein>
<evidence type="ECO:0000313" key="3">
    <source>
        <dbReference type="Proteomes" id="UP001273136"/>
    </source>
</evidence>
<feature type="domain" description="DUS-like FMN-binding" evidence="1">
    <location>
        <begin position="89"/>
        <end position="235"/>
    </location>
</feature>
<organism evidence="2 3">
    <name type="scientific">Methanorbis furvi</name>
    <dbReference type="NCBI Taxonomy" id="3028299"/>
    <lineage>
        <taxon>Archaea</taxon>
        <taxon>Methanobacteriati</taxon>
        <taxon>Methanobacteriota</taxon>
        <taxon>Stenosarchaea group</taxon>
        <taxon>Methanomicrobia</taxon>
        <taxon>Methanomicrobiales</taxon>
        <taxon>Methanocorpusculaceae</taxon>
        <taxon>Methanorbis</taxon>
    </lineage>
</organism>
<reference evidence="2" key="1">
    <citation type="submission" date="2023-06" db="EMBL/GenBank/DDBJ databases">
        <title>Genome sequence of Methancorpusculaceae sp. Ag1.</title>
        <authorList>
            <person name="Protasov E."/>
            <person name="Platt K."/>
            <person name="Poehlein A."/>
            <person name="Daniel R."/>
            <person name="Brune A."/>
        </authorList>
    </citation>
    <scope>NUCLEOTIDE SEQUENCE</scope>
    <source>
        <strain evidence="2">Ag1</strain>
    </source>
</reference>
<gene>
    <name evidence="2" type="ORF">McpAg1_15240</name>
</gene>